<dbReference type="RefSeq" id="WP_092471530.1">
    <property type="nucleotide sequence ID" value="NZ_FOOX01000007.1"/>
</dbReference>
<dbReference type="Proteomes" id="UP000199337">
    <property type="component" value="Unassembled WGS sequence"/>
</dbReference>
<accession>A0A1I2TTW5</accession>
<name>A0A1I2TTW5_9FIRM</name>
<sequence length="248" mass="26946">MQAEQFLNLSTKDYLEQPWLIRQAAGFVEAPGDIKVRAAILPALSALPLKKQAVNMANCAERDKLVKMLLEVEEHGSAISLLHSGLARWLPETGEFDDLVWLIKNLILIKRQARGKKTRVVLQTKAGLVINESAAMLEALVDEAVSAAAGAWVCCLNGPGGDHRVWEIPGALEDIEIAEHIFIILSSDPRALALLLEDDRPELSKIALELNAQIEYLKKGAATAAFCIETITGRLKKMTGSAGGIGTY</sequence>
<proteinExistence type="predicted"/>
<keyword evidence="2" id="KW-1185">Reference proteome</keyword>
<dbReference type="AlphaFoldDB" id="A0A1I2TTW5"/>
<dbReference type="EMBL" id="FOOX01000007">
    <property type="protein sequence ID" value="SFG65956.1"/>
    <property type="molecule type" value="Genomic_DNA"/>
</dbReference>
<reference evidence="2" key="1">
    <citation type="submission" date="2016-10" db="EMBL/GenBank/DDBJ databases">
        <authorList>
            <person name="Varghese N."/>
            <person name="Submissions S."/>
        </authorList>
    </citation>
    <scope>NUCLEOTIDE SEQUENCE [LARGE SCALE GENOMIC DNA]</scope>
    <source>
        <strain evidence="2">DSM 17038</strain>
    </source>
</reference>
<dbReference type="OrthoDB" id="1808533at2"/>
<organism evidence="1 2">
    <name type="scientific">Desulfotruncus arcticus DSM 17038</name>
    <dbReference type="NCBI Taxonomy" id="1121424"/>
    <lineage>
        <taxon>Bacteria</taxon>
        <taxon>Bacillati</taxon>
        <taxon>Bacillota</taxon>
        <taxon>Clostridia</taxon>
        <taxon>Eubacteriales</taxon>
        <taxon>Desulfallaceae</taxon>
        <taxon>Desulfotruncus</taxon>
    </lineage>
</organism>
<evidence type="ECO:0000313" key="1">
    <source>
        <dbReference type="EMBL" id="SFG65956.1"/>
    </source>
</evidence>
<evidence type="ECO:0000313" key="2">
    <source>
        <dbReference type="Proteomes" id="UP000199337"/>
    </source>
</evidence>
<gene>
    <name evidence="1" type="ORF">SAMN05660649_02332</name>
</gene>
<protein>
    <submittedName>
        <fullName evidence="1">Uncharacterized protein</fullName>
    </submittedName>
</protein>